<evidence type="ECO:0000313" key="7">
    <source>
        <dbReference type="Proteomes" id="UP000199727"/>
    </source>
</evidence>
<keyword evidence="2 5" id="KW-0812">Transmembrane</keyword>
<feature type="transmembrane region" description="Helical" evidence="5">
    <location>
        <begin position="340"/>
        <end position="364"/>
    </location>
</feature>
<dbReference type="SUPFAM" id="SSF103473">
    <property type="entry name" value="MFS general substrate transporter"/>
    <property type="match status" value="1"/>
</dbReference>
<dbReference type="InterPro" id="IPR051617">
    <property type="entry name" value="UNC-93-like_regulator"/>
</dbReference>
<keyword evidence="4 5" id="KW-0472">Membrane</keyword>
<feature type="transmembrane region" description="Helical" evidence="5">
    <location>
        <begin position="183"/>
        <end position="206"/>
    </location>
</feature>
<dbReference type="AlphaFoldDB" id="A0A854Q9E7"/>
<feature type="transmembrane region" description="Helical" evidence="5">
    <location>
        <begin position="277"/>
        <end position="296"/>
    </location>
</feature>
<comment type="caution">
    <text evidence="6">The sequence shown here is derived from an EMBL/GenBank/DDBJ whole genome shotgun (WGS) entry which is preliminary data.</text>
</comment>
<dbReference type="OrthoDB" id="196103at2759"/>
<dbReference type="Gene3D" id="1.20.1250.20">
    <property type="entry name" value="MFS general substrate transporter like domains"/>
    <property type="match status" value="1"/>
</dbReference>
<protein>
    <submittedName>
        <fullName evidence="6">Membrane protein</fullName>
    </submittedName>
</protein>
<feature type="transmembrane region" description="Helical" evidence="5">
    <location>
        <begin position="91"/>
        <end position="110"/>
    </location>
</feature>
<feature type="transmembrane region" description="Helical" evidence="5">
    <location>
        <begin position="384"/>
        <end position="405"/>
    </location>
</feature>
<dbReference type="GO" id="GO:0022857">
    <property type="term" value="F:transmembrane transporter activity"/>
    <property type="evidence" value="ECO:0007669"/>
    <property type="project" value="InterPro"/>
</dbReference>
<dbReference type="PANTHER" id="PTHR23294:SF19">
    <property type="entry name" value="DUF895 DOMAIN MEMBRANE PROTEIN-RELATED"/>
    <property type="match status" value="1"/>
</dbReference>
<evidence type="ECO:0000256" key="2">
    <source>
        <dbReference type="ARBA" id="ARBA00022692"/>
    </source>
</evidence>
<name>A0A854Q9E7_CRYNE</name>
<dbReference type="EMBL" id="AMKT01000049">
    <property type="protein sequence ID" value="OXG20089.1"/>
    <property type="molecule type" value="Genomic_DNA"/>
</dbReference>
<feature type="transmembrane region" description="Helical" evidence="5">
    <location>
        <begin position="122"/>
        <end position="140"/>
    </location>
</feature>
<dbReference type="Proteomes" id="UP000199727">
    <property type="component" value="Unassembled WGS sequence"/>
</dbReference>
<dbReference type="InterPro" id="IPR036259">
    <property type="entry name" value="MFS_trans_sf"/>
</dbReference>
<proteinExistence type="predicted"/>
<dbReference type="InterPro" id="IPR011701">
    <property type="entry name" value="MFS"/>
</dbReference>
<sequence length="495" mass="54914">MAVPISNVDRIDEKELGAKIDVADVHYEPSIAEEPNLGEEIDQTYLNASKAIRFYRGTLFQMILFGALSFVGPAMSDAISNLGGGGLSTAYLANLATCVNYAASCAMTLVGGPLINKIGIKWSCIIAAIAFPLSGSGYYVRARFQVDWYLIFAKTVSGITSGFLYVAETTAMLSYPHLHERGLYLGIWSAMRNSGSVIGGAINFATNYSSSSAGGISWSTYLIFVGFEVSGFIFAFLLSPTKKVRRSDGSPVPYSRDMTWKSEFTALYKHALNKRTWLVFIPAFYSFFYGGVYGTYLTNHFSTRARALSSLIVPCCTILMVTVYGRLLDNKKWKQRTRAWIALAFWAVPQAACLVWTGVIFGKYGNERTAFDYNLNTREWATAYFPYFFIFTTGYWTQLSIYWILGTFSADVKSSARTGGLFRCFETLGQAIAYGINSHVGDARIPFYIQCALWALAVPCMIALIRLVPETPAWNDDVVDGKVEQALRKTENLEV</sequence>
<organism evidence="6 7">
    <name type="scientific">Cryptococcus neoformans Tu259-1</name>
    <dbReference type="NCBI Taxonomy" id="1230072"/>
    <lineage>
        <taxon>Eukaryota</taxon>
        <taxon>Fungi</taxon>
        <taxon>Dikarya</taxon>
        <taxon>Basidiomycota</taxon>
        <taxon>Agaricomycotina</taxon>
        <taxon>Tremellomycetes</taxon>
        <taxon>Tremellales</taxon>
        <taxon>Cryptococcaceae</taxon>
        <taxon>Cryptococcus</taxon>
        <taxon>Cryptococcus neoformans species complex</taxon>
    </lineage>
</organism>
<gene>
    <name evidence="6" type="ORF">C361_04151</name>
</gene>
<dbReference type="PANTHER" id="PTHR23294">
    <property type="entry name" value="ET TRANSLATION PRODUCT-RELATED"/>
    <property type="match status" value="1"/>
</dbReference>
<evidence type="ECO:0000256" key="1">
    <source>
        <dbReference type="ARBA" id="ARBA00004141"/>
    </source>
</evidence>
<feature type="transmembrane region" description="Helical" evidence="5">
    <location>
        <begin position="218"/>
        <end position="238"/>
    </location>
</feature>
<feature type="transmembrane region" description="Helical" evidence="5">
    <location>
        <begin position="146"/>
        <end position="167"/>
    </location>
</feature>
<dbReference type="Pfam" id="PF07690">
    <property type="entry name" value="MFS_1"/>
    <property type="match status" value="1"/>
</dbReference>
<evidence type="ECO:0000256" key="3">
    <source>
        <dbReference type="ARBA" id="ARBA00022989"/>
    </source>
</evidence>
<comment type="subcellular location">
    <subcellularLocation>
        <location evidence="1">Membrane</location>
        <topology evidence="1">Multi-pass membrane protein</topology>
    </subcellularLocation>
</comment>
<evidence type="ECO:0000313" key="6">
    <source>
        <dbReference type="EMBL" id="OXG20089.1"/>
    </source>
</evidence>
<reference evidence="6 7" key="1">
    <citation type="submission" date="2017-06" db="EMBL/GenBank/DDBJ databases">
        <title>Global population genomics of the pathogenic fungus Cryptococcus neoformans var. grubii.</title>
        <authorList>
            <person name="Cuomo C."/>
            <person name="Litvintseva A."/>
            <person name="Chen Y."/>
            <person name="Young S."/>
            <person name="Zeng Q."/>
            <person name="Chapman S."/>
            <person name="Gujja S."/>
            <person name="Saif S."/>
            <person name="Birren B."/>
        </authorList>
    </citation>
    <scope>NUCLEOTIDE SEQUENCE [LARGE SCALE GENOMIC DNA]</scope>
    <source>
        <strain evidence="6 7">Tu259-1</strain>
    </source>
</reference>
<keyword evidence="3 5" id="KW-1133">Transmembrane helix</keyword>
<feature type="transmembrane region" description="Helical" evidence="5">
    <location>
        <begin position="308"/>
        <end position="328"/>
    </location>
</feature>
<dbReference type="GO" id="GO:0016020">
    <property type="term" value="C:membrane"/>
    <property type="evidence" value="ECO:0007669"/>
    <property type="project" value="UniProtKB-SubCell"/>
</dbReference>
<accession>A0A854Q9E7</accession>
<evidence type="ECO:0000256" key="4">
    <source>
        <dbReference type="ARBA" id="ARBA00023136"/>
    </source>
</evidence>
<feature type="transmembrane region" description="Helical" evidence="5">
    <location>
        <begin position="59"/>
        <end position="79"/>
    </location>
</feature>
<evidence type="ECO:0000256" key="5">
    <source>
        <dbReference type="SAM" id="Phobius"/>
    </source>
</evidence>
<feature type="transmembrane region" description="Helical" evidence="5">
    <location>
        <begin position="447"/>
        <end position="468"/>
    </location>
</feature>